<keyword evidence="2" id="KW-1185">Reference proteome</keyword>
<accession>A0ABX3A6X2</accession>
<comment type="caution">
    <text evidence="1">The sequence shown here is derived from an EMBL/GenBank/DDBJ whole genome shotgun (WGS) entry which is preliminary data.</text>
</comment>
<reference evidence="1 2" key="1">
    <citation type="submission" date="2016-08" db="EMBL/GenBank/DDBJ databases">
        <title>Draft genome sequence of Candidatus Piscirickettsia litoralis, from seawater.</title>
        <authorList>
            <person name="Wan X."/>
            <person name="Lee A.J."/>
            <person name="Hou S."/>
            <person name="Donachie S.P."/>
        </authorList>
    </citation>
    <scope>NUCLEOTIDE SEQUENCE [LARGE SCALE GENOMIC DNA]</scope>
    <source>
        <strain evidence="1 2">Y2</strain>
    </source>
</reference>
<gene>
    <name evidence="1" type="ORF">BGC07_11210</name>
</gene>
<dbReference type="Proteomes" id="UP000094329">
    <property type="component" value="Unassembled WGS sequence"/>
</dbReference>
<dbReference type="SUPFAM" id="SSF46894">
    <property type="entry name" value="C-terminal effector domain of the bipartite response regulators"/>
    <property type="match status" value="1"/>
</dbReference>
<evidence type="ECO:0000313" key="1">
    <source>
        <dbReference type="EMBL" id="ODN43388.1"/>
    </source>
</evidence>
<sequence length="101" mass="11368">MNTEIELFKNSPIFSTTTSLALNNNTVLTQPEVKVLYLMLAYPTIKPGTIANTLSVSPNTAYVYKSSLINKIQSLPREELIGILRENFSFKSFLIKEQKPT</sequence>
<name>A0ABX3A6X2_9GAMM</name>
<dbReference type="RefSeq" id="WP_069313185.1">
    <property type="nucleotide sequence ID" value="NZ_MDTU01000001.1"/>
</dbReference>
<organism evidence="1 2">
    <name type="scientific">Piscirickettsia litoralis</name>
    <dbReference type="NCBI Taxonomy" id="1891921"/>
    <lineage>
        <taxon>Bacteria</taxon>
        <taxon>Pseudomonadati</taxon>
        <taxon>Pseudomonadota</taxon>
        <taxon>Gammaproteobacteria</taxon>
        <taxon>Thiotrichales</taxon>
        <taxon>Piscirickettsiaceae</taxon>
        <taxon>Piscirickettsia</taxon>
    </lineage>
</organism>
<proteinExistence type="predicted"/>
<dbReference type="InterPro" id="IPR016032">
    <property type="entry name" value="Sig_transdc_resp-reg_C-effctor"/>
</dbReference>
<evidence type="ECO:0008006" key="3">
    <source>
        <dbReference type="Google" id="ProtNLM"/>
    </source>
</evidence>
<dbReference type="EMBL" id="MDTU01000001">
    <property type="protein sequence ID" value="ODN43388.1"/>
    <property type="molecule type" value="Genomic_DNA"/>
</dbReference>
<protein>
    <recommendedName>
        <fullName evidence="3">HTH luxR-type domain-containing protein</fullName>
    </recommendedName>
</protein>
<evidence type="ECO:0000313" key="2">
    <source>
        <dbReference type="Proteomes" id="UP000094329"/>
    </source>
</evidence>